<protein>
    <submittedName>
        <fullName evidence="3">Uncharacterized protein</fullName>
    </submittedName>
</protein>
<feature type="region of interest" description="Disordered" evidence="1">
    <location>
        <begin position="802"/>
        <end position="843"/>
    </location>
</feature>
<evidence type="ECO:0000313" key="3">
    <source>
        <dbReference type="EMBL" id="PWN24579.1"/>
    </source>
</evidence>
<feature type="compositionally biased region" description="Low complexity" evidence="1">
    <location>
        <begin position="8"/>
        <end position="33"/>
    </location>
</feature>
<proteinExistence type="predicted"/>
<keyword evidence="2" id="KW-0472">Membrane</keyword>
<keyword evidence="4" id="KW-1185">Reference proteome</keyword>
<feature type="region of interest" description="Disordered" evidence="1">
    <location>
        <begin position="131"/>
        <end position="267"/>
    </location>
</feature>
<feature type="compositionally biased region" description="Polar residues" evidence="1">
    <location>
        <begin position="75"/>
        <end position="84"/>
    </location>
</feature>
<feature type="compositionally biased region" description="Basic and acidic residues" evidence="1">
    <location>
        <begin position="941"/>
        <end position="956"/>
    </location>
</feature>
<feature type="compositionally biased region" description="Pro residues" evidence="1">
    <location>
        <begin position="1110"/>
        <end position="1119"/>
    </location>
</feature>
<evidence type="ECO:0000256" key="2">
    <source>
        <dbReference type="SAM" id="Phobius"/>
    </source>
</evidence>
<feature type="compositionally biased region" description="Low complexity" evidence="1">
    <location>
        <begin position="858"/>
        <end position="873"/>
    </location>
</feature>
<feature type="compositionally biased region" description="Polar residues" evidence="1">
    <location>
        <begin position="827"/>
        <end position="838"/>
    </location>
</feature>
<feature type="compositionally biased region" description="Polar residues" evidence="1">
    <location>
        <begin position="1225"/>
        <end position="1235"/>
    </location>
</feature>
<feature type="region of interest" description="Disordered" evidence="1">
    <location>
        <begin position="518"/>
        <end position="630"/>
    </location>
</feature>
<feature type="transmembrane region" description="Helical" evidence="2">
    <location>
        <begin position="680"/>
        <end position="702"/>
    </location>
</feature>
<dbReference type="GeneID" id="37030395"/>
<feature type="compositionally biased region" description="Low complexity" evidence="1">
    <location>
        <begin position="1120"/>
        <end position="1144"/>
    </location>
</feature>
<feature type="compositionally biased region" description="Polar residues" evidence="1">
    <location>
        <begin position="1179"/>
        <end position="1188"/>
    </location>
</feature>
<evidence type="ECO:0000313" key="4">
    <source>
        <dbReference type="Proteomes" id="UP000245884"/>
    </source>
</evidence>
<feature type="region of interest" description="Disordered" evidence="1">
    <location>
        <begin position="857"/>
        <end position="878"/>
    </location>
</feature>
<name>A0A316UH49_9BASI</name>
<accession>A0A316UH49</accession>
<feature type="compositionally biased region" description="Low complexity" evidence="1">
    <location>
        <begin position="574"/>
        <end position="586"/>
    </location>
</feature>
<feature type="compositionally biased region" description="Low complexity" evidence="1">
    <location>
        <begin position="1201"/>
        <end position="1217"/>
    </location>
</feature>
<feature type="compositionally biased region" description="Low complexity" evidence="1">
    <location>
        <begin position="166"/>
        <end position="176"/>
    </location>
</feature>
<feature type="compositionally biased region" description="Polar residues" evidence="1">
    <location>
        <begin position="518"/>
        <end position="528"/>
    </location>
</feature>
<feature type="compositionally biased region" description="Basic and acidic residues" evidence="1">
    <location>
        <begin position="151"/>
        <end position="165"/>
    </location>
</feature>
<reference evidence="3 4" key="1">
    <citation type="journal article" date="2018" name="Mol. Biol. Evol.">
        <title>Broad Genomic Sampling Reveals a Smut Pathogenic Ancestry of the Fungal Clade Ustilaginomycotina.</title>
        <authorList>
            <person name="Kijpornyongpan T."/>
            <person name="Mondo S.J."/>
            <person name="Barry K."/>
            <person name="Sandor L."/>
            <person name="Lee J."/>
            <person name="Lipzen A."/>
            <person name="Pangilinan J."/>
            <person name="LaButti K."/>
            <person name="Hainaut M."/>
            <person name="Henrissat B."/>
            <person name="Grigoriev I.V."/>
            <person name="Spatafora J.W."/>
            <person name="Aime M.C."/>
        </authorList>
    </citation>
    <scope>NUCLEOTIDE SEQUENCE [LARGE SCALE GENOMIC DNA]</scope>
    <source>
        <strain evidence="3 4">MCA 5214</strain>
    </source>
</reference>
<feature type="region of interest" description="Disordered" evidence="1">
    <location>
        <begin position="454"/>
        <end position="482"/>
    </location>
</feature>
<dbReference type="EMBL" id="KZ819680">
    <property type="protein sequence ID" value="PWN24579.1"/>
    <property type="molecule type" value="Genomic_DNA"/>
</dbReference>
<keyword evidence="2" id="KW-1133">Transmembrane helix</keyword>
<feature type="compositionally biased region" description="Polar residues" evidence="1">
    <location>
        <begin position="253"/>
        <end position="262"/>
    </location>
</feature>
<feature type="region of interest" description="Disordered" evidence="1">
    <location>
        <begin position="1082"/>
        <end position="1154"/>
    </location>
</feature>
<feature type="compositionally biased region" description="Basic and acidic residues" evidence="1">
    <location>
        <begin position="980"/>
        <end position="995"/>
    </location>
</feature>
<feature type="compositionally biased region" description="Basic and acidic residues" evidence="1">
    <location>
        <begin position="202"/>
        <end position="216"/>
    </location>
</feature>
<keyword evidence="2" id="KW-0812">Transmembrane</keyword>
<organism evidence="3 4">
    <name type="scientific">Jaminaea rosea</name>
    <dbReference type="NCBI Taxonomy" id="1569628"/>
    <lineage>
        <taxon>Eukaryota</taxon>
        <taxon>Fungi</taxon>
        <taxon>Dikarya</taxon>
        <taxon>Basidiomycota</taxon>
        <taxon>Ustilaginomycotina</taxon>
        <taxon>Exobasidiomycetes</taxon>
        <taxon>Microstromatales</taxon>
        <taxon>Microstromatales incertae sedis</taxon>
        <taxon>Jaminaea</taxon>
    </lineage>
</organism>
<feature type="region of interest" description="Disordered" evidence="1">
    <location>
        <begin position="1175"/>
        <end position="1268"/>
    </location>
</feature>
<feature type="compositionally biased region" description="Pro residues" evidence="1">
    <location>
        <begin position="617"/>
        <end position="626"/>
    </location>
</feature>
<feature type="compositionally biased region" description="Basic and acidic residues" evidence="1">
    <location>
        <begin position="550"/>
        <end position="560"/>
    </location>
</feature>
<feature type="compositionally biased region" description="Basic and acidic residues" evidence="1">
    <location>
        <begin position="47"/>
        <end position="61"/>
    </location>
</feature>
<feature type="region of interest" description="Disordered" evidence="1">
    <location>
        <begin position="1"/>
        <end position="113"/>
    </location>
</feature>
<evidence type="ECO:0000256" key="1">
    <source>
        <dbReference type="SAM" id="MobiDB-lite"/>
    </source>
</evidence>
<feature type="transmembrane region" description="Helical" evidence="2">
    <location>
        <begin position="709"/>
        <end position="727"/>
    </location>
</feature>
<sequence>MTILPNLISTSSSSISVSQPRLPASTPSTSAPPTQLPSFSAFAPSGDHADQSTSRETHETRPFFPLDSWSDLRLDTSSGSSSQPPYERPRAPIPGKHRHRRVDSLPSTFMSSSSEYEGEAICFNASDSYSGWQTSAEQGEPNADIESQESNDSRPQRQDQEERRLPNLSDSSPLSSFIIKGCRPTDSPKGILGAHRRKPSTKRRDVSQPDHFDTKTKPAVAGDYFAPLPGAHVSPVPPPRSSSRPRLRRDCSKSIQIHGSEQQRCRRPLTPYPGFDCGEAPPAAEEARRREMGKVAAYITAGRQAEKSKIDGDLGVEATTNGHWPWNSVPLQRFSSAAEPKAATSQLHLANLSGDDTAVASQSQHSDLQRKQLWSYPNPFAVPSAYATNAGAQFRRVSPMQSETTTLTGSLLPAQQAAAACKHSCDEDPPRPDTCSPTGKRLRDYYQRLFRSISTQGTAPTRPPTRLAMPRDGSHATLHSKYSGEETIRAGTTAHDGSMAYRGGGWFSAYHGVPNKMSISPDVTSGSHSYEREMRHRGEAGKPPGTSKKAGTDGRPPVHREQRRRLSASVWPKSLQHSTASSTSLSDESDWDSQGAAGGAGYVLDRGRDSPPSAFGHPPPAYPPGPAGHAADATTGIPSYHLLLHQLVAQWDEALLYLESNHLHSFDSSQQTPKVISRFLVFRLPPITLFILLASFFIYICFKYEVPPSLYGLMGSITVGLMAWATFACQRGEENMDKERESEVQLLKQKWLKGKVRERRRRRRRERKRMKEAEAVAKRAALIAEAMAVAASERNQVLGGLNRVTSSSRGGKQHQQQRSPRPAPHATRSNRPQSSQSAPAAPVEVVRKASTTLRGILTSPAATVPPKATATSALPSPSVGFALPSASDRIKRSCWGSRMAEAARSPVVEIGGASPLQQQDATMARRRSEAARVSRNPFADIRQEDQRDSHLGEEQAKTTPKSQQDANSTTTSTAGYDSQDAEHAAEEEQHESSITYSERRAWIKRWAREASFAPLCAPPADPSNEPLASSSLFTTGPYIDWAEGGVLHQQAPTDGQRRAMQPSTSMATTLAYTNALTPALGSPAIERDEPREPCPSPVAVRDRNRAPEPATEPPPPPSHTTPETVTTAQGTMEGTNGTNGTSSNAQEASRASGQGAEWIRNAVNEARALLQHNRLGLQNGENSSTGGVTSVPREGSTPHTLPSSPSGRRPLPSLPSLTRDRLFSSPKSNRSNASNPLAPGPPSTTASPAGAVKRRSRAPSRSTAVGGMAATAAAAAVAHSVTLPGGRGGGGGWAAGL</sequence>
<feature type="compositionally biased region" description="Polar residues" evidence="1">
    <location>
        <begin position="803"/>
        <end position="819"/>
    </location>
</feature>
<feature type="compositionally biased region" description="Basic and acidic residues" evidence="1">
    <location>
        <begin position="529"/>
        <end position="540"/>
    </location>
</feature>
<dbReference type="Proteomes" id="UP000245884">
    <property type="component" value="Unassembled WGS sequence"/>
</dbReference>
<feature type="compositionally biased region" description="Polar residues" evidence="1">
    <location>
        <begin position="957"/>
        <end position="976"/>
    </location>
</feature>
<feature type="region of interest" description="Disordered" evidence="1">
    <location>
        <begin position="910"/>
        <end position="995"/>
    </location>
</feature>
<gene>
    <name evidence="3" type="ORF">BDZ90DRAFT_263126</name>
</gene>
<dbReference type="RefSeq" id="XP_025359191.1">
    <property type="nucleotide sequence ID" value="XM_025508572.1"/>
</dbReference>